<evidence type="ECO:0000256" key="1">
    <source>
        <dbReference type="SAM" id="MobiDB-lite"/>
    </source>
</evidence>
<name>A0A3N2PLE8_SODAK</name>
<sequence length="749" mass="85675">MDAPKKSSRRGPRRKNYMKQQDGVEIDTSIVNNKPVNKNVEDITEKNYERQLQNWDDFVDSLEDLKEYVFRIGMAMRGGKLPDERLSWKGLNSYWKKFTAAYNRERGTIPKDHLTSVTRLIEPRGALGKRLNIVADKGPRRHATAEVLTWAGEFFWTLDWKIFARPRLRNDLWAALLQSVFTAARVSDYLESSSRYNSNIGLHYKDTQFIVYQNERGEPEFALQLTKFLKGRCHLPSTLPTPDIHERGKLEPQALYTNPILFLAKEIIPIQWHGSVLNSPIFCGASGRIMTAGLFSKELRSLLIRAGFPNPPGLHSFRAEGLTNIDANPNCSDIQRQTMAGHVNNHIQARHYASRNPGIDSQAAFMRTQARLMNIGELFRNLEISWEPELWHSLPIAKKEQLSMSDEYREIEAQIRAFTTTKLELPMDSPTDPEFKHEAKHEVITMSPAEVDEAPLAHPVRKLRRDLESLEKKSLNMLWEETSKGMVVGDKRTFVCRGISRPFSRLRSVMPLRRQLADLLTIPARLRSTEGKAALVALVKLCNSKTEADRPGLGATCHCSRSSSDHLHIYKCTKKQFSFAEFCFFCNQWLYDAEAWERHCHDHLTQDLIPMELSWKRVETTFLPGHCPFCLWDTGLGCAKRLQSFCSLSDWETHIRAHGVSWQERCPNLRCEGSFHDGESYQNHLHDLHRVPKKLLLPAQTSLKRGVDDVSQEELPAKKAKLGDGPVEARFVFHYCDPGETFSGKGGLA</sequence>
<dbReference type="InterPro" id="IPR021842">
    <property type="entry name" value="DUF3435"/>
</dbReference>
<dbReference type="InterPro" id="IPR011010">
    <property type="entry name" value="DNA_brk_join_enz"/>
</dbReference>
<dbReference type="GeneID" id="39581726"/>
<dbReference type="Proteomes" id="UP000272025">
    <property type="component" value="Unassembled WGS sequence"/>
</dbReference>
<dbReference type="Pfam" id="PF11917">
    <property type="entry name" value="DUF3435"/>
    <property type="match status" value="1"/>
</dbReference>
<evidence type="ECO:0000259" key="2">
    <source>
        <dbReference type="PROSITE" id="PS00028"/>
    </source>
</evidence>
<dbReference type="PANTHER" id="PTHR37535:SF3">
    <property type="entry name" value="FLUG DOMAIN-CONTAINING PROTEIN"/>
    <property type="match status" value="1"/>
</dbReference>
<evidence type="ECO:0000313" key="4">
    <source>
        <dbReference type="Proteomes" id="UP000272025"/>
    </source>
</evidence>
<evidence type="ECO:0000313" key="3">
    <source>
        <dbReference type="EMBL" id="ROT35347.1"/>
    </source>
</evidence>
<dbReference type="PANTHER" id="PTHR37535">
    <property type="entry name" value="FLUG DOMAIN PROTEIN"/>
    <property type="match status" value="1"/>
</dbReference>
<feature type="region of interest" description="Disordered" evidence="1">
    <location>
        <begin position="1"/>
        <end position="23"/>
    </location>
</feature>
<dbReference type="SUPFAM" id="SSF56349">
    <property type="entry name" value="DNA breaking-rejoining enzymes"/>
    <property type="match status" value="1"/>
</dbReference>
<dbReference type="GO" id="GO:0003677">
    <property type="term" value="F:DNA binding"/>
    <property type="evidence" value="ECO:0007669"/>
    <property type="project" value="InterPro"/>
</dbReference>
<dbReference type="OrthoDB" id="4357582at2759"/>
<organism evidence="3 4">
    <name type="scientific">Sodiomyces alkalinus (strain CBS 110278 / VKM F-3762 / F11)</name>
    <name type="common">Alkaliphilic filamentous fungus</name>
    <dbReference type="NCBI Taxonomy" id="1314773"/>
    <lineage>
        <taxon>Eukaryota</taxon>
        <taxon>Fungi</taxon>
        <taxon>Dikarya</taxon>
        <taxon>Ascomycota</taxon>
        <taxon>Pezizomycotina</taxon>
        <taxon>Sordariomycetes</taxon>
        <taxon>Hypocreomycetidae</taxon>
        <taxon>Glomerellales</taxon>
        <taxon>Plectosphaerellaceae</taxon>
        <taxon>Sodiomyces</taxon>
    </lineage>
</organism>
<dbReference type="AlphaFoldDB" id="A0A3N2PLE8"/>
<accession>A0A3N2PLE8</accession>
<feature type="compositionally biased region" description="Basic residues" evidence="1">
    <location>
        <begin position="1"/>
        <end position="17"/>
    </location>
</feature>
<dbReference type="EMBL" id="ML119061">
    <property type="protein sequence ID" value="ROT35347.1"/>
    <property type="molecule type" value="Genomic_DNA"/>
</dbReference>
<dbReference type="InterPro" id="IPR013087">
    <property type="entry name" value="Znf_C2H2_type"/>
</dbReference>
<gene>
    <name evidence="3" type="ORF">SODALDRAFT_346302</name>
</gene>
<dbReference type="PROSITE" id="PS00028">
    <property type="entry name" value="ZINC_FINGER_C2H2_1"/>
    <property type="match status" value="1"/>
</dbReference>
<dbReference type="STRING" id="1314773.A0A3N2PLE8"/>
<protein>
    <recommendedName>
        <fullName evidence="2">C2H2-type domain-containing protein</fullName>
    </recommendedName>
</protein>
<reference evidence="3 4" key="1">
    <citation type="journal article" date="2018" name="Mol. Ecol.">
        <title>The obligate alkalophilic soda-lake fungus Sodiomyces alkalinus has shifted to a protein diet.</title>
        <authorList>
            <person name="Grum-Grzhimaylo A.A."/>
            <person name="Falkoski D.L."/>
            <person name="van den Heuvel J."/>
            <person name="Valero-Jimenez C.A."/>
            <person name="Min B."/>
            <person name="Choi I.G."/>
            <person name="Lipzen A."/>
            <person name="Daum C.G."/>
            <person name="Aanen D.K."/>
            <person name="Tsang A."/>
            <person name="Henrissat B."/>
            <person name="Bilanenko E.N."/>
            <person name="de Vries R.P."/>
            <person name="van Kan J.A.L."/>
            <person name="Grigoriev I.V."/>
            <person name="Debets A.J.M."/>
        </authorList>
    </citation>
    <scope>NUCLEOTIDE SEQUENCE [LARGE SCALE GENOMIC DNA]</scope>
    <source>
        <strain evidence="3 4">F11</strain>
    </source>
</reference>
<dbReference type="RefSeq" id="XP_028463153.1">
    <property type="nucleotide sequence ID" value="XM_028613248.1"/>
</dbReference>
<feature type="domain" description="C2H2-type" evidence="2">
    <location>
        <begin position="666"/>
        <end position="689"/>
    </location>
</feature>
<keyword evidence="4" id="KW-1185">Reference proteome</keyword>
<proteinExistence type="predicted"/>